<dbReference type="EMBL" id="JAUHHV010000011">
    <property type="protein sequence ID" value="KAK1406921.1"/>
    <property type="molecule type" value="Genomic_DNA"/>
</dbReference>
<dbReference type="InterPro" id="IPR001623">
    <property type="entry name" value="DnaJ_domain"/>
</dbReference>
<dbReference type="Pfam" id="PF00226">
    <property type="entry name" value="DnaJ"/>
    <property type="match status" value="1"/>
</dbReference>
<evidence type="ECO:0000313" key="2">
    <source>
        <dbReference type="EMBL" id="KAK1406921.1"/>
    </source>
</evidence>
<keyword evidence="3" id="KW-1185">Reference proteome</keyword>
<protein>
    <recommendedName>
        <fullName evidence="1">J domain-containing protein</fullName>
    </recommendedName>
</protein>
<dbReference type="Proteomes" id="UP001229421">
    <property type="component" value="Unassembled WGS sequence"/>
</dbReference>
<sequence length="167" mass="18577">MAGTLTNLTGATSFRFHNTSRLTSPSISTESPSNAYIRNRNVPKASMHTVIDEPTMKLKTKPMSLYDVLNVNRNATLSEIKSAYRSLAKRYHPDLKQNNDNDDEDDRDFVEICNAYVTLIDPTARALYDVKLSGGFGRRLGGVYGGGGAGNRSGFYGGRRWETDQCW</sequence>
<reference evidence="2" key="1">
    <citation type="journal article" date="2023" name="bioRxiv">
        <title>Improved chromosome-level genome assembly for marigold (Tagetes erecta).</title>
        <authorList>
            <person name="Jiang F."/>
            <person name="Yuan L."/>
            <person name="Wang S."/>
            <person name="Wang H."/>
            <person name="Xu D."/>
            <person name="Wang A."/>
            <person name="Fan W."/>
        </authorList>
    </citation>
    <scope>NUCLEOTIDE SEQUENCE</scope>
    <source>
        <strain evidence="2">WSJ</strain>
        <tissue evidence="2">Leaf</tissue>
    </source>
</reference>
<dbReference type="PANTHER" id="PTHR45432:SF2">
    <property type="entry name" value="CHAPERONE PROTEIN DNAJ 11, CHLOROPLASTIC"/>
    <property type="match status" value="1"/>
</dbReference>
<dbReference type="InterPro" id="IPR036869">
    <property type="entry name" value="J_dom_sf"/>
</dbReference>
<evidence type="ECO:0000313" key="3">
    <source>
        <dbReference type="Proteomes" id="UP001229421"/>
    </source>
</evidence>
<gene>
    <name evidence="2" type="ORF">QVD17_38530</name>
</gene>
<name>A0AAD8NGB6_TARER</name>
<evidence type="ECO:0000259" key="1">
    <source>
        <dbReference type="PROSITE" id="PS50076"/>
    </source>
</evidence>
<accession>A0AAD8NGB6</accession>
<dbReference type="AlphaFoldDB" id="A0AAD8NGB6"/>
<feature type="domain" description="J" evidence="1">
    <location>
        <begin position="64"/>
        <end position="132"/>
    </location>
</feature>
<dbReference type="SUPFAM" id="SSF46565">
    <property type="entry name" value="Chaperone J-domain"/>
    <property type="match status" value="1"/>
</dbReference>
<dbReference type="PROSITE" id="PS50076">
    <property type="entry name" value="DNAJ_2"/>
    <property type="match status" value="1"/>
</dbReference>
<proteinExistence type="predicted"/>
<dbReference type="SMART" id="SM00271">
    <property type="entry name" value="DnaJ"/>
    <property type="match status" value="1"/>
</dbReference>
<organism evidence="2 3">
    <name type="scientific">Tagetes erecta</name>
    <name type="common">African marigold</name>
    <dbReference type="NCBI Taxonomy" id="13708"/>
    <lineage>
        <taxon>Eukaryota</taxon>
        <taxon>Viridiplantae</taxon>
        <taxon>Streptophyta</taxon>
        <taxon>Embryophyta</taxon>
        <taxon>Tracheophyta</taxon>
        <taxon>Spermatophyta</taxon>
        <taxon>Magnoliopsida</taxon>
        <taxon>eudicotyledons</taxon>
        <taxon>Gunneridae</taxon>
        <taxon>Pentapetalae</taxon>
        <taxon>asterids</taxon>
        <taxon>campanulids</taxon>
        <taxon>Asterales</taxon>
        <taxon>Asteraceae</taxon>
        <taxon>Asteroideae</taxon>
        <taxon>Heliantheae alliance</taxon>
        <taxon>Tageteae</taxon>
        <taxon>Tagetes</taxon>
    </lineage>
</organism>
<dbReference type="PANTHER" id="PTHR45432">
    <property type="entry name" value="CHAPERONE PROTEIN DNAJ 11, CHLOROPLASTIC-LIKE"/>
    <property type="match status" value="1"/>
</dbReference>
<comment type="caution">
    <text evidence="2">The sequence shown here is derived from an EMBL/GenBank/DDBJ whole genome shotgun (WGS) entry which is preliminary data.</text>
</comment>
<dbReference type="Gene3D" id="1.10.287.110">
    <property type="entry name" value="DnaJ domain"/>
    <property type="match status" value="1"/>
</dbReference>
<dbReference type="PRINTS" id="PR00625">
    <property type="entry name" value="JDOMAIN"/>
</dbReference>
<dbReference type="CDD" id="cd06257">
    <property type="entry name" value="DnaJ"/>
    <property type="match status" value="1"/>
</dbReference>